<evidence type="ECO:0000256" key="2">
    <source>
        <dbReference type="ARBA" id="ARBA00022737"/>
    </source>
</evidence>
<dbReference type="FunCoup" id="A0A4W3HBN6">
    <property type="interactions" value="1"/>
</dbReference>
<feature type="repeat" description="Xin" evidence="5">
    <location>
        <begin position="569"/>
        <end position="584"/>
    </location>
</feature>
<sequence>MERNEDRSREREGVGSTEGLPPPPPDPSALPLPPPPQSLAQTRQQRQINELKRLYRHMRPELRKNMELVLTTAETPDLSPPGEVQSMRWIFENWPLDIIGDHQTAKRLREEETVPLGDVRGTSQMFEAQNLTETGDQRSETPRVERGDVRTALWLFETQPMDSLNKVSTEEGELQEAVLREREAIPGGDVSGARLLFETQPLHRVGRSGSAEERSVLQLRSEIQELSGGVSRTVGLFETEPLCAIREPGGVMHRVRSVCREEIQHSDQAKSARWLFETQPLGDISGGEHSPMVRVVRGISLEEEAGRGTGGVGVGRARWLFETQPLDAIRERSSELAEECENIKVVEGGDVRKWRSLFESKPLDSRPPGEGEGEEVGGETREAVTGGDVRSTLWLFETQPMDSLRDSFEVGQLRRVVTEEEKGDVKQKAREFESRPLEVTRGQPGEEKEEAADVRKGDVKAYQRLFESLPLDGIKEPGGEMVAIRSQVIGGNVRESRALFENPPRYAIADGAGGYHQVRTVSREEEEAMGSGGDVRNYRWVFETQPLDRQGCEEAQLVKGITKEEAWVGDVGTARWLFETQPLRGLAPDAGGETEEQRKSGGEVKTCRWLFETPLADARLERAQREADTAPGTGGDVRRWTWLFETPEVPGESASGERSLKVTGRADSDTGTAKHLFDSEPVVVGGGGVRYTSKVDVRSGDVSREKEIFERSSLDAIGEEARSGDGEEQGPEPGAVRRFTWLFENRPMDAIGEMDARPASSWGPGRQEVGPPAGQSVRSSLRSLCAAGAVRSGGLAIESCRVGTVSMVKYRVAGTDEGTNRGCVGEADILKEEVIHGNLQRILVELLDKTNVAPQGILLREDKDGRISSAKVQFFSRPQPGAEQEAAHSPDLRVIHDLLRPGSSVKKGILIQESGKGEAEMTVYSLLDRAEAQTETRGRSRNVQLIASCVDAGDLDSLKKEEPVQEKEKVEEKVAQRRFEEIPGTVNTKEVRGTKVSSVACSLAPEIQGAGEARVKLGRSAHVHRAHRPCLGPAVTVSRGEDSGLQDGASGASEQQLQVAMEGMREATAQAQAHGRSSQHRAGVGPSPALSPSRSQQVSEIAGDRGGGGGGGLGRPTVPATARCQS</sequence>
<evidence type="ECO:0000256" key="4">
    <source>
        <dbReference type="ARBA" id="ARBA00023203"/>
    </source>
</evidence>
<comment type="domain">
    <text evidence="5">Xin repeats bind F-actin.</text>
</comment>
<feature type="repeat" description="Xin" evidence="5">
    <location>
        <begin position="117"/>
        <end position="132"/>
    </location>
</feature>
<feature type="region of interest" description="Disordered" evidence="6">
    <location>
        <begin position="649"/>
        <end position="673"/>
    </location>
</feature>
<feature type="compositionally biased region" description="Basic and acidic residues" evidence="6">
    <location>
        <begin position="359"/>
        <end position="369"/>
    </location>
</feature>
<dbReference type="AlphaFoldDB" id="A0A4W3HBN6"/>
<dbReference type="Proteomes" id="UP000314986">
    <property type="component" value="Unassembled WGS sequence"/>
</dbReference>
<reference evidence="7" key="5">
    <citation type="submission" date="2025-09" db="UniProtKB">
        <authorList>
            <consortium name="Ensembl"/>
        </authorList>
    </citation>
    <scope>IDENTIFICATION</scope>
</reference>
<evidence type="ECO:0000256" key="3">
    <source>
        <dbReference type="ARBA" id="ARBA00022949"/>
    </source>
</evidence>
<feature type="compositionally biased region" description="Pro residues" evidence="6">
    <location>
        <begin position="20"/>
        <end position="37"/>
    </location>
</feature>
<dbReference type="GO" id="GO:0007015">
    <property type="term" value="P:actin filament organization"/>
    <property type="evidence" value="ECO:0007669"/>
    <property type="project" value="TreeGrafter"/>
</dbReference>
<keyword evidence="4 5" id="KW-0009">Actin-binding</keyword>
<dbReference type="OMA" id="DGIYTAH"/>
<reference evidence="8" key="3">
    <citation type="journal article" date="2014" name="Nature">
        <title>Elephant shark genome provides unique insights into gnathostome evolution.</title>
        <authorList>
            <consortium name="International Elephant Shark Genome Sequencing Consortium"/>
            <person name="Venkatesh B."/>
            <person name="Lee A.P."/>
            <person name="Ravi V."/>
            <person name="Maurya A.K."/>
            <person name="Lian M.M."/>
            <person name="Swann J.B."/>
            <person name="Ohta Y."/>
            <person name="Flajnik M.F."/>
            <person name="Sutoh Y."/>
            <person name="Kasahara M."/>
            <person name="Hoon S."/>
            <person name="Gangu V."/>
            <person name="Roy S.W."/>
            <person name="Irimia M."/>
            <person name="Korzh V."/>
            <person name="Kondrychyn I."/>
            <person name="Lim Z.W."/>
            <person name="Tay B.H."/>
            <person name="Tohari S."/>
            <person name="Kong K.W."/>
            <person name="Ho S."/>
            <person name="Lorente-Galdos B."/>
            <person name="Quilez J."/>
            <person name="Marques-Bonet T."/>
            <person name="Raney B.J."/>
            <person name="Ingham P.W."/>
            <person name="Tay A."/>
            <person name="Hillier L.W."/>
            <person name="Minx P."/>
            <person name="Boehm T."/>
            <person name="Wilson R.K."/>
            <person name="Brenner S."/>
            <person name="Warren W.C."/>
        </authorList>
    </citation>
    <scope>NUCLEOTIDE SEQUENCE [LARGE SCALE GENOMIC DNA]</scope>
</reference>
<evidence type="ECO:0000256" key="6">
    <source>
        <dbReference type="SAM" id="MobiDB-lite"/>
    </source>
</evidence>
<dbReference type="Pfam" id="PF08043">
    <property type="entry name" value="Xin"/>
    <property type="match status" value="8"/>
</dbReference>
<accession>A0A4W3HBN6</accession>
<dbReference type="InterPro" id="IPR012510">
    <property type="entry name" value="Actin-binding_Xin_repeat"/>
</dbReference>
<dbReference type="InterPro" id="IPR030072">
    <property type="entry name" value="XIRP1/XIRP2"/>
</dbReference>
<dbReference type="GO" id="GO:0001725">
    <property type="term" value="C:stress fiber"/>
    <property type="evidence" value="ECO:0007669"/>
    <property type="project" value="TreeGrafter"/>
</dbReference>
<comment type="subcellular location">
    <subcellularLocation>
        <location evidence="1">Cell junction</location>
    </subcellularLocation>
</comment>
<feature type="compositionally biased region" description="Polar residues" evidence="6">
    <location>
        <begin position="1090"/>
        <end position="1099"/>
    </location>
</feature>
<feature type="repeat" description="Xin" evidence="5">
    <location>
        <begin position="312"/>
        <end position="327"/>
    </location>
</feature>
<reference evidence="8" key="1">
    <citation type="journal article" date="2006" name="Science">
        <title>Ancient noncoding elements conserved in the human genome.</title>
        <authorList>
            <person name="Venkatesh B."/>
            <person name="Kirkness E.F."/>
            <person name="Loh Y.H."/>
            <person name="Halpern A.L."/>
            <person name="Lee A.P."/>
            <person name="Johnson J."/>
            <person name="Dandona N."/>
            <person name="Viswanathan L.D."/>
            <person name="Tay A."/>
            <person name="Venter J.C."/>
            <person name="Strausberg R.L."/>
            <person name="Brenner S."/>
        </authorList>
    </citation>
    <scope>NUCLEOTIDE SEQUENCE [LARGE SCALE GENOMIC DNA]</scope>
</reference>
<dbReference type="GeneTree" id="ENSGT00530000063779"/>
<comment type="similarity">
    <text evidence="5">Belongs to the Xin family.</text>
</comment>
<feature type="repeat" description="Xin" evidence="5">
    <location>
        <begin position="147"/>
        <end position="162"/>
    </location>
</feature>
<protein>
    <submittedName>
        <fullName evidence="7">Xin actin-binding repeat-containing protein 1-like</fullName>
    </submittedName>
</protein>
<feature type="region of interest" description="Disordered" evidence="6">
    <location>
        <begin position="1"/>
        <end position="44"/>
    </location>
</feature>
<feature type="region of interest" description="Disordered" evidence="6">
    <location>
        <begin position="359"/>
        <end position="384"/>
    </location>
</feature>
<feature type="repeat" description="Xin" evidence="5">
    <location>
        <begin position="387"/>
        <end position="402"/>
    </location>
</feature>
<dbReference type="PANTHER" id="PTHR22591:SF2">
    <property type="entry name" value="XIN ACTIN-BINDING REPEAT-CONTAINING PROTEIN 1"/>
    <property type="match status" value="1"/>
</dbReference>
<dbReference type="GO" id="GO:0005925">
    <property type="term" value="C:focal adhesion"/>
    <property type="evidence" value="ECO:0007669"/>
    <property type="project" value="TreeGrafter"/>
</dbReference>
<dbReference type="InParanoid" id="A0A4W3HBN6"/>
<dbReference type="Ensembl" id="ENSCMIT00000012845.1">
    <property type="protein sequence ID" value="ENSCMIP00000012557.1"/>
    <property type="gene ID" value="ENSCMIG00000006372.1"/>
</dbReference>
<evidence type="ECO:0000256" key="5">
    <source>
        <dbReference type="PROSITE-ProRule" id="PRU00721"/>
    </source>
</evidence>
<evidence type="ECO:0000313" key="8">
    <source>
        <dbReference type="Proteomes" id="UP000314986"/>
    </source>
</evidence>
<dbReference type="GO" id="GO:0051015">
    <property type="term" value="F:actin filament binding"/>
    <property type="evidence" value="ECO:0007669"/>
    <property type="project" value="TreeGrafter"/>
</dbReference>
<keyword evidence="2" id="KW-0677">Repeat</keyword>
<proteinExistence type="inferred from homology"/>
<dbReference type="STRING" id="7868.ENSCMIP00000012557"/>
<feature type="compositionally biased region" description="Gly residues" evidence="6">
    <location>
        <begin position="1104"/>
        <end position="1114"/>
    </location>
</feature>
<keyword evidence="3" id="KW-0965">Cell junction</keyword>
<evidence type="ECO:0000313" key="7">
    <source>
        <dbReference type="Ensembl" id="ENSCMIP00000012557.1"/>
    </source>
</evidence>
<feature type="repeat" description="Xin" evidence="5">
    <location>
        <begin position="188"/>
        <end position="203"/>
    </location>
</feature>
<name>A0A4W3HBN6_CALMI</name>
<feature type="compositionally biased region" description="Basic and acidic residues" evidence="6">
    <location>
        <begin position="1"/>
        <end position="13"/>
    </location>
</feature>
<feature type="compositionally biased region" description="Basic and acidic residues" evidence="6">
    <location>
        <begin position="658"/>
        <end position="668"/>
    </location>
</feature>
<evidence type="ECO:0000256" key="1">
    <source>
        <dbReference type="ARBA" id="ARBA00004282"/>
    </source>
</evidence>
<reference evidence="8" key="2">
    <citation type="journal article" date="2007" name="PLoS Biol.">
        <title>Survey sequencing and comparative analysis of the elephant shark (Callorhinchus milii) genome.</title>
        <authorList>
            <person name="Venkatesh B."/>
            <person name="Kirkness E.F."/>
            <person name="Loh Y.H."/>
            <person name="Halpern A.L."/>
            <person name="Lee A.P."/>
            <person name="Johnson J."/>
            <person name="Dandona N."/>
            <person name="Viswanathan L.D."/>
            <person name="Tay A."/>
            <person name="Venter J.C."/>
            <person name="Strausberg R.L."/>
            <person name="Brenner S."/>
        </authorList>
    </citation>
    <scope>NUCLEOTIDE SEQUENCE [LARGE SCALE GENOMIC DNA]</scope>
</reference>
<dbReference type="PANTHER" id="PTHR22591">
    <property type="entry name" value="XIN"/>
    <property type="match status" value="1"/>
</dbReference>
<feature type="repeat" description="Xin" evidence="5">
    <location>
        <begin position="533"/>
        <end position="548"/>
    </location>
</feature>
<feature type="repeat" description="Xin" evidence="5">
    <location>
        <begin position="349"/>
        <end position="364"/>
    </location>
</feature>
<reference evidence="7" key="4">
    <citation type="submission" date="2025-08" db="UniProtKB">
        <authorList>
            <consortium name="Ensembl"/>
        </authorList>
    </citation>
    <scope>IDENTIFICATION</scope>
</reference>
<feature type="region of interest" description="Disordered" evidence="6">
    <location>
        <begin position="1032"/>
        <end position="1126"/>
    </location>
</feature>
<dbReference type="PROSITE" id="PS51389">
    <property type="entry name" value="XIN"/>
    <property type="match status" value="9"/>
</dbReference>
<feature type="repeat" description="Xin" evidence="5">
    <location>
        <begin position="82"/>
        <end position="97"/>
    </location>
</feature>
<organism evidence="7 8">
    <name type="scientific">Callorhinchus milii</name>
    <name type="common">Ghost shark</name>
    <dbReference type="NCBI Taxonomy" id="7868"/>
    <lineage>
        <taxon>Eukaryota</taxon>
        <taxon>Metazoa</taxon>
        <taxon>Chordata</taxon>
        <taxon>Craniata</taxon>
        <taxon>Vertebrata</taxon>
        <taxon>Chondrichthyes</taxon>
        <taxon>Holocephali</taxon>
        <taxon>Chimaeriformes</taxon>
        <taxon>Callorhinchidae</taxon>
        <taxon>Callorhinchus</taxon>
    </lineage>
</organism>
<keyword evidence="8" id="KW-1185">Reference proteome</keyword>